<dbReference type="Proteomes" id="UP000000311">
    <property type="component" value="Unassembled WGS sequence"/>
</dbReference>
<keyword evidence="2" id="KW-1185">Reference proteome</keyword>
<name>E2A024_CAMFO</name>
<reference evidence="1 2" key="1">
    <citation type="journal article" date="2010" name="Science">
        <title>Genomic comparison of the ants Camponotus floridanus and Harpegnathos saltator.</title>
        <authorList>
            <person name="Bonasio R."/>
            <person name="Zhang G."/>
            <person name="Ye C."/>
            <person name="Mutti N.S."/>
            <person name="Fang X."/>
            <person name="Qin N."/>
            <person name="Donahue G."/>
            <person name="Yang P."/>
            <person name="Li Q."/>
            <person name="Li C."/>
            <person name="Zhang P."/>
            <person name="Huang Z."/>
            <person name="Berger S.L."/>
            <person name="Reinberg D."/>
            <person name="Wang J."/>
            <person name="Liebig J."/>
        </authorList>
    </citation>
    <scope>NUCLEOTIDE SEQUENCE [LARGE SCALE GENOMIC DNA]</scope>
    <source>
        <strain evidence="2">C129</strain>
    </source>
</reference>
<dbReference type="AlphaFoldDB" id="E2A024"/>
<dbReference type="OrthoDB" id="7552469at2759"/>
<gene>
    <name evidence="1" type="ORF">EAG_12644</name>
</gene>
<dbReference type="InParanoid" id="E2A024"/>
<evidence type="ECO:0000313" key="2">
    <source>
        <dbReference type="Proteomes" id="UP000000311"/>
    </source>
</evidence>
<protein>
    <submittedName>
        <fullName evidence="1">Uncharacterized protein</fullName>
    </submittedName>
</protein>
<feature type="non-terminal residue" evidence="1">
    <location>
        <position position="108"/>
    </location>
</feature>
<organism evidence="2">
    <name type="scientific">Camponotus floridanus</name>
    <name type="common">Florida carpenter ant</name>
    <dbReference type="NCBI Taxonomy" id="104421"/>
    <lineage>
        <taxon>Eukaryota</taxon>
        <taxon>Metazoa</taxon>
        <taxon>Ecdysozoa</taxon>
        <taxon>Arthropoda</taxon>
        <taxon>Hexapoda</taxon>
        <taxon>Insecta</taxon>
        <taxon>Pterygota</taxon>
        <taxon>Neoptera</taxon>
        <taxon>Endopterygota</taxon>
        <taxon>Hymenoptera</taxon>
        <taxon>Apocrita</taxon>
        <taxon>Aculeata</taxon>
        <taxon>Formicoidea</taxon>
        <taxon>Formicidae</taxon>
        <taxon>Formicinae</taxon>
        <taxon>Camponotus</taxon>
    </lineage>
</organism>
<proteinExistence type="predicted"/>
<feature type="non-terminal residue" evidence="1">
    <location>
        <position position="1"/>
    </location>
</feature>
<dbReference type="EMBL" id="GL435542">
    <property type="protein sequence ID" value="EFN73215.1"/>
    <property type="molecule type" value="Genomic_DNA"/>
</dbReference>
<sequence>YNIIIKYHKTYTVLSNIPIKRVLMYNKNMMMAHFITSVRPNYFVFVDIRANLSLISGPSESKINVNMWCRMHCAFAHKIVQNITLYLFRKWGRLNQFWQIIHIAIPDF</sequence>
<accession>E2A024</accession>
<evidence type="ECO:0000313" key="1">
    <source>
        <dbReference type="EMBL" id="EFN73215.1"/>
    </source>
</evidence>